<dbReference type="GO" id="GO:0070402">
    <property type="term" value="F:NADPH binding"/>
    <property type="evidence" value="ECO:0007669"/>
    <property type="project" value="TreeGrafter"/>
</dbReference>
<dbReference type="Gene3D" id="3.40.50.720">
    <property type="entry name" value="NAD(P)-binding Rossmann-like Domain"/>
    <property type="match status" value="1"/>
</dbReference>
<dbReference type="GO" id="GO:0008270">
    <property type="term" value="F:zinc ion binding"/>
    <property type="evidence" value="ECO:0007669"/>
    <property type="project" value="InterPro"/>
</dbReference>
<dbReference type="GO" id="GO:0035925">
    <property type="term" value="F:mRNA 3'-UTR AU-rich region binding"/>
    <property type="evidence" value="ECO:0007669"/>
    <property type="project" value="TreeGrafter"/>
</dbReference>
<dbReference type="SUPFAM" id="SSF51735">
    <property type="entry name" value="NAD(P)-binding Rossmann-fold domains"/>
    <property type="match status" value="1"/>
</dbReference>
<proteinExistence type="predicted"/>
<dbReference type="Pfam" id="PF08240">
    <property type="entry name" value="ADH_N"/>
    <property type="match status" value="1"/>
</dbReference>
<dbReference type="OrthoDB" id="9805883at2"/>
<dbReference type="PROSITE" id="PS01162">
    <property type="entry name" value="QOR_ZETA_CRYSTAL"/>
    <property type="match status" value="1"/>
</dbReference>
<keyword evidence="2" id="KW-0560">Oxidoreductase</keyword>
<keyword evidence="5" id="KW-1185">Reference proteome</keyword>
<dbReference type="SUPFAM" id="SSF50129">
    <property type="entry name" value="GroES-like"/>
    <property type="match status" value="1"/>
</dbReference>
<dbReference type="RefSeq" id="WP_045774940.1">
    <property type="nucleotide sequence ID" value="NZ_LAJY01000103.1"/>
</dbReference>
<dbReference type="AlphaFoldDB" id="A0A0F3IV04"/>
<name>A0A0F3IV04_9PROT</name>
<dbReference type="GO" id="GO:0003960">
    <property type="term" value="F:quinone reductase (NADPH) activity"/>
    <property type="evidence" value="ECO:0007669"/>
    <property type="project" value="InterPro"/>
</dbReference>
<dbReference type="CDD" id="cd05286">
    <property type="entry name" value="QOR2"/>
    <property type="match status" value="1"/>
</dbReference>
<evidence type="ECO:0000256" key="1">
    <source>
        <dbReference type="ARBA" id="ARBA00022857"/>
    </source>
</evidence>
<gene>
    <name evidence="4" type="ORF">VZ95_05300</name>
</gene>
<sequence length="325" mass="33983">MTKTHAIRLYEFGGPEVLKWEEIDLPAPGPGEALIRQTAVGLNFIEIYQRTGLYPLPLPLVLGQEGAGVVEAIGPGVTDVKVGDRVAYASGPSGAYAEKRLYPANRLVPLPDGISDQIAAAAMLGGMTARYLIKETFPLKPGHTVLYHAAAGGVGQIAVQWAKHLGATVIGTVSAGKVDLAKSLGCDHVLVSGQDDIAAKVKEITGGRGVDVVYDSVGKDTWDGSLDSLAPRGMMVTFGNSSGPVPAIAPLTLAAKGSLFLTRPTLGHYIATRDDLLANAKDLFDVILSGKVKIHVNQTFALKDAADAQIAMASRRTTGATVLLP</sequence>
<protein>
    <submittedName>
        <fullName evidence="4">Quinone oxidoreductase</fullName>
    </submittedName>
</protein>
<dbReference type="PANTHER" id="PTHR48106">
    <property type="entry name" value="QUINONE OXIDOREDUCTASE PIG3-RELATED"/>
    <property type="match status" value="1"/>
</dbReference>
<dbReference type="InterPro" id="IPR013154">
    <property type="entry name" value="ADH-like_N"/>
</dbReference>
<dbReference type="SMART" id="SM00829">
    <property type="entry name" value="PKS_ER"/>
    <property type="match status" value="1"/>
</dbReference>
<dbReference type="FunFam" id="3.40.50.720:FF:000053">
    <property type="entry name" value="Quinone oxidoreductase 1"/>
    <property type="match status" value="1"/>
</dbReference>
<evidence type="ECO:0000259" key="3">
    <source>
        <dbReference type="SMART" id="SM00829"/>
    </source>
</evidence>
<dbReference type="InterPro" id="IPR047618">
    <property type="entry name" value="QOR-like"/>
</dbReference>
<reference evidence="4 5" key="1">
    <citation type="submission" date="2015-03" db="EMBL/GenBank/DDBJ databases">
        <title>Draft genome sequence of Elstera litoralis.</title>
        <authorList>
            <person name="Rahalkar M.C."/>
            <person name="Dhakephalkar P.K."/>
            <person name="Pore S.D."/>
            <person name="Arora P."/>
            <person name="Kapse N.G."/>
            <person name="Pandit P.S."/>
        </authorList>
    </citation>
    <scope>NUCLEOTIDE SEQUENCE [LARGE SCALE GENOMIC DNA]</scope>
    <source>
        <strain evidence="4 5">Dia-1</strain>
    </source>
</reference>
<evidence type="ECO:0000313" key="5">
    <source>
        <dbReference type="Proteomes" id="UP000033774"/>
    </source>
</evidence>
<organism evidence="4 5">
    <name type="scientific">Elstera litoralis</name>
    <dbReference type="NCBI Taxonomy" id="552518"/>
    <lineage>
        <taxon>Bacteria</taxon>
        <taxon>Pseudomonadati</taxon>
        <taxon>Pseudomonadota</taxon>
        <taxon>Alphaproteobacteria</taxon>
        <taxon>Rhodospirillales</taxon>
        <taxon>Rhodospirillaceae</taxon>
        <taxon>Elstera</taxon>
    </lineage>
</organism>
<dbReference type="PATRIC" id="fig|552518.3.peg.84"/>
<accession>A0A0F3IV04</accession>
<dbReference type="Gene3D" id="3.90.180.10">
    <property type="entry name" value="Medium-chain alcohol dehydrogenases, catalytic domain"/>
    <property type="match status" value="1"/>
</dbReference>
<dbReference type="InterPro" id="IPR002364">
    <property type="entry name" value="Quin_OxRdtase/zeta-crystal_CS"/>
</dbReference>
<dbReference type="PANTHER" id="PTHR48106:SF13">
    <property type="entry name" value="QUINONE OXIDOREDUCTASE-RELATED"/>
    <property type="match status" value="1"/>
</dbReference>
<keyword evidence="1" id="KW-0521">NADP</keyword>
<dbReference type="Proteomes" id="UP000033774">
    <property type="component" value="Unassembled WGS sequence"/>
</dbReference>
<dbReference type="Pfam" id="PF00107">
    <property type="entry name" value="ADH_zinc_N"/>
    <property type="match status" value="1"/>
</dbReference>
<dbReference type="EMBL" id="LAJY01000103">
    <property type="protein sequence ID" value="KJV10383.1"/>
    <property type="molecule type" value="Genomic_DNA"/>
</dbReference>
<evidence type="ECO:0000313" key="4">
    <source>
        <dbReference type="EMBL" id="KJV10383.1"/>
    </source>
</evidence>
<dbReference type="InterPro" id="IPR036291">
    <property type="entry name" value="NAD(P)-bd_dom_sf"/>
</dbReference>
<evidence type="ECO:0000256" key="2">
    <source>
        <dbReference type="ARBA" id="ARBA00023002"/>
    </source>
</evidence>
<comment type="caution">
    <text evidence="4">The sequence shown here is derived from an EMBL/GenBank/DDBJ whole genome shotgun (WGS) entry which is preliminary data.</text>
</comment>
<dbReference type="GO" id="GO:0005829">
    <property type="term" value="C:cytosol"/>
    <property type="evidence" value="ECO:0007669"/>
    <property type="project" value="TreeGrafter"/>
</dbReference>
<dbReference type="InterPro" id="IPR013149">
    <property type="entry name" value="ADH-like_C"/>
</dbReference>
<feature type="domain" description="Enoyl reductase (ER)" evidence="3">
    <location>
        <begin position="13"/>
        <end position="323"/>
    </location>
</feature>
<dbReference type="InterPro" id="IPR020843">
    <property type="entry name" value="ER"/>
</dbReference>
<dbReference type="InterPro" id="IPR011032">
    <property type="entry name" value="GroES-like_sf"/>
</dbReference>